<dbReference type="AlphaFoldDB" id="A0A2J6T2T2"/>
<feature type="non-terminal residue" evidence="1">
    <location>
        <position position="1"/>
    </location>
</feature>
<protein>
    <recommendedName>
        <fullName evidence="3">Transcription factor domain-containing protein</fullName>
    </recommendedName>
</protein>
<keyword evidence="2" id="KW-1185">Reference proteome</keyword>
<dbReference type="Pfam" id="PF11951">
    <property type="entry name" value="Fungal_trans_2"/>
    <property type="match status" value="1"/>
</dbReference>
<dbReference type="GeneID" id="36583340"/>
<evidence type="ECO:0008006" key="3">
    <source>
        <dbReference type="Google" id="ProtNLM"/>
    </source>
</evidence>
<dbReference type="PANTHER" id="PTHR37540">
    <property type="entry name" value="TRANSCRIPTION FACTOR (ACR-2), PUTATIVE-RELATED-RELATED"/>
    <property type="match status" value="1"/>
</dbReference>
<dbReference type="EMBL" id="KZ613847">
    <property type="protein sequence ID" value="PMD57233.1"/>
    <property type="molecule type" value="Genomic_DNA"/>
</dbReference>
<dbReference type="Proteomes" id="UP000235371">
    <property type="component" value="Unassembled WGS sequence"/>
</dbReference>
<evidence type="ECO:0000313" key="2">
    <source>
        <dbReference type="Proteomes" id="UP000235371"/>
    </source>
</evidence>
<proteinExistence type="predicted"/>
<dbReference type="STRING" id="1095630.A0A2J6T2T2"/>
<dbReference type="RefSeq" id="XP_024734137.1">
    <property type="nucleotide sequence ID" value="XM_024875260.1"/>
</dbReference>
<name>A0A2J6T2T2_9HELO</name>
<dbReference type="InParanoid" id="A0A2J6T2T2"/>
<evidence type="ECO:0000313" key="1">
    <source>
        <dbReference type="EMBL" id="PMD57233.1"/>
    </source>
</evidence>
<accession>A0A2J6T2T2</accession>
<dbReference type="OrthoDB" id="415825at2759"/>
<dbReference type="PANTHER" id="PTHR37540:SF9">
    <property type="entry name" value="ZN(2)-C6 FUNGAL-TYPE DOMAIN-CONTAINING PROTEIN"/>
    <property type="match status" value="1"/>
</dbReference>
<dbReference type="InterPro" id="IPR021858">
    <property type="entry name" value="Fun_TF"/>
</dbReference>
<gene>
    <name evidence="1" type="ORF">K444DRAFT_535084</name>
</gene>
<organism evidence="1 2">
    <name type="scientific">Hyaloscypha bicolor E</name>
    <dbReference type="NCBI Taxonomy" id="1095630"/>
    <lineage>
        <taxon>Eukaryota</taxon>
        <taxon>Fungi</taxon>
        <taxon>Dikarya</taxon>
        <taxon>Ascomycota</taxon>
        <taxon>Pezizomycotina</taxon>
        <taxon>Leotiomycetes</taxon>
        <taxon>Helotiales</taxon>
        <taxon>Hyaloscyphaceae</taxon>
        <taxon>Hyaloscypha</taxon>
        <taxon>Hyaloscypha bicolor</taxon>
    </lineage>
</organism>
<sequence length="379" mass="42721">LKIICKYVVSIDGNPAPNCYNDYWVQWSIKSPLLAHLAILTSAIYQAEAQNEPPGQSPITLRYKVKSIELLNEMLGNEESATSPEAIAGVLYLMVNEWYWCNRDVVQSHIVGLKEMIRLRGGLHNLGLSGFVRKMVLHIDYNVACSYDIEPAFSHVEPTQPRHPVEMSIPFVAAEQDFCSITEELQIGKETATILDDMRFVILALIKHAEQDSAEPEQMKLTATATWIRDRIASLPDGSSLASPLASDFIYKSCRIAALIYCKAIVERSSLTKVCTLKELTHLWATMWRVKLSRWKQIPGIFLFVIASALSAAELTPHGRFTKAMFKTATSFIGLDYFDFVDAALMAFVKLQRWLRTGGEEVERSSKPVPLEFIHIYES</sequence>
<reference evidence="1 2" key="1">
    <citation type="submission" date="2016-04" db="EMBL/GenBank/DDBJ databases">
        <title>A degradative enzymes factory behind the ericoid mycorrhizal symbiosis.</title>
        <authorList>
            <consortium name="DOE Joint Genome Institute"/>
            <person name="Martino E."/>
            <person name="Morin E."/>
            <person name="Grelet G."/>
            <person name="Kuo A."/>
            <person name="Kohler A."/>
            <person name="Daghino S."/>
            <person name="Barry K."/>
            <person name="Choi C."/>
            <person name="Cichocki N."/>
            <person name="Clum A."/>
            <person name="Copeland A."/>
            <person name="Hainaut M."/>
            <person name="Haridas S."/>
            <person name="Labutti K."/>
            <person name="Lindquist E."/>
            <person name="Lipzen A."/>
            <person name="Khouja H.-R."/>
            <person name="Murat C."/>
            <person name="Ohm R."/>
            <person name="Olson A."/>
            <person name="Spatafora J."/>
            <person name="Veneault-Fourrey C."/>
            <person name="Henrissat B."/>
            <person name="Grigoriev I."/>
            <person name="Martin F."/>
            <person name="Perotto S."/>
        </authorList>
    </citation>
    <scope>NUCLEOTIDE SEQUENCE [LARGE SCALE GENOMIC DNA]</scope>
    <source>
        <strain evidence="1 2">E</strain>
    </source>
</reference>